<feature type="transmembrane region" description="Helical" evidence="6">
    <location>
        <begin position="327"/>
        <end position="348"/>
    </location>
</feature>
<proteinExistence type="predicted"/>
<dbReference type="EMBL" id="KX117089">
    <property type="protein sequence ID" value="ANF30072.1"/>
    <property type="molecule type" value="Genomic_DNA"/>
</dbReference>
<feature type="transmembrane region" description="Helical" evidence="6">
    <location>
        <begin position="169"/>
        <end position="191"/>
    </location>
</feature>
<evidence type="ECO:0000256" key="1">
    <source>
        <dbReference type="ARBA" id="ARBA00004651"/>
    </source>
</evidence>
<name>A0A172X0D4_HAFAL</name>
<reference evidence="7" key="1">
    <citation type="journal article" date="2016" name="PLoS ONE">
        <title>Genetic Diversity of O-Antigens in Hafnia alvei and the Development of a Suspension Array for Serotype Detection.</title>
        <authorList>
            <person name="Duan Z."/>
            <person name="Niedziela T."/>
            <person name="Lugowski C."/>
            <person name="Cao B."/>
            <person name="Wang T."/>
            <person name="Xu L."/>
            <person name="Yang B."/>
            <person name="Liu B."/>
            <person name="Wang L."/>
        </authorList>
    </citation>
    <scope>NUCLEOTIDE SEQUENCE</scope>
    <source>
        <strain evidence="7">PCM1212</strain>
    </source>
</reference>
<evidence type="ECO:0000256" key="4">
    <source>
        <dbReference type="ARBA" id="ARBA00022989"/>
    </source>
</evidence>
<dbReference type="GO" id="GO:0005886">
    <property type="term" value="C:plasma membrane"/>
    <property type="evidence" value="ECO:0007669"/>
    <property type="project" value="UniProtKB-SubCell"/>
</dbReference>
<dbReference type="PANTHER" id="PTHR30250:SF11">
    <property type="entry name" value="O-ANTIGEN TRANSPORTER-RELATED"/>
    <property type="match status" value="1"/>
</dbReference>
<sequence>MSVLRRNISLLFIIQLSNYVFPLLTIPYLSRVLGAENFGFLAISQAVIQYFIFFTEYGFNLSVTRKISLNRHDKSRVSEIFFSTMYAKIFLFILSIMMLFAFIFYFKDKSILYKELLLISFLAVLGNVIFPIWLFQGLESMGKITLASSLSKFICLCFTFILVRSSGDVLYAAGVQASGTVIAGIISIYIIYKRKYVHFCAPDIKSIVCEYKDGFALFISSIAISFYTTFNTILLGLYAPALIVGNYAAADKLRMAVQGLFSPVQQAVFPKVAQEIESSKNIHMVLKKYGIPFIIFGLCISLSIFLFGEFAAEIFFGSKYSLAPMYFKWMSIFPVVITIAIVVGTWGMVGSGNTKVLSKIYIFGAIIHMGYSFFLVKYFSVKGLIISVFVTEVIITTIMCVILLGNKNIVSNKEQL</sequence>
<dbReference type="InterPro" id="IPR002797">
    <property type="entry name" value="Polysacc_synth"/>
</dbReference>
<feature type="transmembrane region" description="Helical" evidence="6">
    <location>
        <begin position="116"/>
        <end position="135"/>
    </location>
</feature>
<evidence type="ECO:0000313" key="7">
    <source>
        <dbReference type="EMBL" id="ANF30072.1"/>
    </source>
</evidence>
<keyword evidence="4 6" id="KW-1133">Transmembrane helix</keyword>
<dbReference type="CDD" id="cd13128">
    <property type="entry name" value="MATE_Wzx_like"/>
    <property type="match status" value="1"/>
</dbReference>
<dbReference type="Pfam" id="PF01943">
    <property type="entry name" value="Polysacc_synt"/>
    <property type="match status" value="1"/>
</dbReference>
<feature type="transmembrane region" description="Helical" evidence="6">
    <location>
        <begin position="38"/>
        <end position="59"/>
    </location>
</feature>
<comment type="subcellular location">
    <subcellularLocation>
        <location evidence="1">Cell membrane</location>
        <topology evidence="1">Multi-pass membrane protein</topology>
    </subcellularLocation>
</comment>
<keyword evidence="3 6" id="KW-0812">Transmembrane</keyword>
<keyword evidence="5 6" id="KW-0472">Membrane</keyword>
<accession>A0A172X0D4</accession>
<evidence type="ECO:0000256" key="5">
    <source>
        <dbReference type="ARBA" id="ARBA00023136"/>
    </source>
</evidence>
<evidence type="ECO:0000256" key="3">
    <source>
        <dbReference type="ARBA" id="ARBA00022692"/>
    </source>
</evidence>
<feature type="transmembrane region" description="Helical" evidence="6">
    <location>
        <begin position="360"/>
        <end position="379"/>
    </location>
</feature>
<organism evidence="7">
    <name type="scientific">Hafnia alvei</name>
    <dbReference type="NCBI Taxonomy" id="569"/>
    <lineage>
        <taxon>Bacteria</taxon>
        <taxon>Pseudomonadati</taxon>
        <taxon>Pseudomonadota</taxon>
        <taxon>Gammaproteobacteria</taxon>
        <taxon>Enterobacterales</taxon>
        <taxon>Hafniaceae</taxon>
        <taxon>Hafnia</taxon>
    </lineage>
</organism>
<evidence type="ECO:0000256" key="2">
    <source>
        <dbReference type="ARBA" id="ARBA00022475"/>
    </source>
</evidence>
<feature type="transmembrane region" description="Helical" evidence="6">
    <location>
        <begin position="385"/>
        <end position="405"/>
    </location>
</feature>
<keyword evidence="2" id="KW-1003">Cell membrane</keyword>
<feature type="transmembrane region" description="Helical" evidence="6">
    <location>
        <begin position="289"/>
        <end position="307"/>
    </location>
</feature>
<feature type="transmembrane region" description="Helical" evidence="6">
    <location>
        <begin position="233"/>
        <end position="250"/>
    </location>
</feature>
<dbReference type="InterPro" id="IPR050833">
    <property type="entry name" value="Poly_Biosynth_Transport"/>
</dbReference>
<feature type="transmembrane region" description="Helical" evidence="6">
    <location>
        <begin position="80"/>
        <end position="104"/>
    </location>
</feature>
<gene>
    <name evidence="7" type="primary">rfbX</name>
</gene>
<dbReference type="PANTHER" id="PTHR30250">
    <property type="entry name" value="PST FAMILY PREDICTED COLANIC ACID TRANSPORTER"/>
    <property type="match status" value="1"/>
</dbReference>
<dbReference type="AlphaFoldDB" id="A0A172X0D4"/>
<evidence type="ECO:0000256" key="6">
    <source>
        <dbReference type="SAM" id="Phobius"/>
    </source>
</evidence>
<feature type="transmembrane region" description="Helical" evidence="6">
    <location>
        <begin position="7"/>
        <end position="26"/>
    </location>
</feature>
<protein>
    <submittedName>
        <fullName evidence="7">Putative O-antigen transporter</fullName>
    </submittedName>
</protein>